<comment type="caution">
    <text evidence="1">The sequence shown here is derived from an EMBL/GenBank/DDBJ whole genome shotgun (WGS) entry which is preliminary data.</text>
</comment>
<evidence type="ECO:0000313" key="2">
    <source>
        <dbReference type="Proteomes" id="UP001595844"/>
    </source>
</evidence>
<accession>A0ABV8VES7</accession>
<sequence>MSTIPTRDVADFAEQLAFVDDTDHEAGADLDALVAQSDPVRTGFGADPADRFEQCLTVPIPDDDYPLAY</sequence>
<dbReference type="RefSeq" id="WP_378559671.1">
    <property type="nucleotide sequence ID" value="NZ_JBHSDL010000013.1"/>
</dbReference>
<dbReference type="EMBL" id="JBHSDL010000013">
    <property type="protein sequence ID" value="MFC4374514.1"/>
    <property type="molecule type" value="Genomic_DNA"/>
</dbReference>
<dbReference type="Proteomes" id="UP001595844">
    <property type="component" value="Unassembled WGS sequence"/>
</dbReference>
<reference evidence="2" key="1">
    <citation type="journal article" date="2019" name="Int. J. Syst. Evol. Microbiol.">
        <title>The Global Catalogue of Microorganisms (GCM) 10K type strain sequencing project: providing services to taxonomists for standard genome sequencing and annotation.</title>
        <authorList>
            <consortium name="The Broad Institute Genomics Platform"/>
            <consortium name="The Broad Institute Genome Sequencing Center for Infectious Disease"/>
            <person name="Wu L."/>
            <person name="Ma J."/>
        </authorList>
    </citation>
    <scope>NUCLEOTIDE SEQUENCE [LARGE SCALE GENOMIC DNA]</scope>
    <source>
        <strain evidence="2">IBRC-M 10490</strain>
    </source>
</reference>
<gene>
    <name evidence="1" type="ORF">ACFO5K_10405</name>
</gene>
<organism evidence="1 2">
    <name type="scientific">Nocardia halotolerans</name>
    <dbReference type="NCBI Taxonomy" id="1755878"/>
    <lineage>
        <taxon>Bacteria</taxon>
        <taxon>Bacillati</taxon>
        <taxon>Actinomycetota</taxon>
        <taxon>Actinomycetes</taxon>
        <taxon>Mycobacteriales</taxon>
        <taxon>Nocardiaceae</taxon>
        <taxon>Nocardia</taxon>
    </lineage>
</organism>
<evidence type="ECO:0000313" key="1">
    <source>
        <dbReference type="EMBL" id="MFC4374514.1"/>
    </source>
</evidence>
<proteinExistence type="predicted"/>
<protein>
    <submittedName>
        <fullName evidence="1">Uncharacterized protein</fullName>
    </submittedName>
</protein>
<name>A0ABV8VES7_9NOCA</name>
<keyword evidence="2" id="KW-1185">Reference proteome</keyword>